<dbReference type="EMBL" id="SMGK01000002">
    <property type="protein sequence ID" value="TCK73936.1"/>
    <property type="molecule type" value="Genomic_DNA"/>
</dbReference>
<comment type="caution">
    <text evidence="2">The sequence shown here is derived from an EMBL/GenBank/DDBJ whole genome shotgun (WGS) entry which is preliminary data.</text>
</comment>
<accession>A0A4R1L6V7</accession>
<dbReference type="SUPFAM" id="SSF53448">
    <property type="entry name" value="Nucleotide-diphospho-sugar transferases"/>
    <property type="match status" value="1"/>
</dbReference>
<dbReference type="InterPro" id="IPR029044">
    <property type="entry name" value="Nucleotide-diphossugar_trans"/>
</dbReference>
<sequence length="250" mass="27684">MRCLSSKSQVVRAVCNELPPVALLAGGLATRLRPATDMAPKSLLQVAGKPFLAHQLRLLAQEGARDVVICCGHFGEQIEHFAGDGSEFGCRVRYCFDGDSLLGTGGALRHALPMLGDVFFVMYGDSYLPVNFRAVHDRFKALQQPALMTVFRNQGRWDKSNVIFRKGRVVLYEKTLPLAEMEYIDYGLGVLTAACLSSWWENEVFDLGDVYGRLARERRLAGFEATERFYEIGSHAGRAAAEKFLNGVTA</sequence>
<dbReference type="InterPro" id="IPR005835">
    <property type="entry name" value="NTP_transferase_dom"/>
</dbReference>
<organism evidence="2 3">
    <name type="scientific">Acidipila rosea</name>
    <dbReference type="NCBI Taxonomy" id="768535"/>
    <lineage>
        <taxon>Bacteria</taxon>
        <taxon>Pseudomonadati</taxon>
        <taxon>Acidobacteriota</taxon>
        <taxon>Terriglobia</taxon>
        <taxon>Terriglobales</taxon>
        <taxon>Acidobacteriaceae</taxon>
        <taxon>Acidipila</taxon>
    </lineage>
</organism>
<dbReference type="GO" id="GO:0016740">
    <property type="term" value="F:transferase activity"/>
    <property type="evidence" value="ECO:0007669"/>
    <property type="project" value="UniProtKB-KW"/>
</dbReference>
<keyword evidence="2" id="KW-0808">Transferase</keyword>
<dbReference type="PANTHER" id="PTHR22572">
    <property type="entry name" value="SUGAR-1-PHOSPHATE GUANYL TRANSFERASE"/>
    <property type="match status" value="1"/>
</dbReference>
<dbReference type="InterPro" id="IPR050486">
    <property type="entry name" value="Mannose-1P_guanyltransferase"/>
</dbReference>
<reference evidence="2 3" key="1">
    <citation type="submission" date="2019-03" db="EMBL/GenBank/DDBJ databases">
        <title>Genomic Encyclopedia of Type Strains, Phase IV (KMG-IV): sequencing the most valuable type-strain genomes for metagenomic binning, comparative biology and taxonomic classification.</title>
        <authorList>
            <person name="Goeker M."/>
        </authorList>
    </citation>
    <scope>NUCLEOTIDE SEQUENCE [LARGE SCALE GENOMIC DNA]</scope>
    <source>
        <strain evidence="2 3">DSM 103428</strain>
    </source>
</reference>
<evidence type="ECO:0000313" key="3">
    <source>
        <dbReference type="Proteomes" id="UP000295210"/>
    </source>
</evidence>
<proteinExistence type="predicted"/>
<dbReference type="Proteomes" id="UP000295210">
    <property type="component" value="Unassembled WGS sequence"/>
</dbReference>
<dbReference type="Pfam" id="PF00483">
    <property type="entry name" value="NTP_transferase"/>
    <property type="match status" value="1"/>
</dbReference>
<evidence type="ECO:0000313" key="2">
    <source>
        <dbReference type="EMBL" id="TCK73936.1"/>
    </source>
</evidence>
<feature type="domain" description="Nucleotidyl transferase" evidence="1">
    <location>
        <begin position="23"/>
        <end position="153"/>
    </location>
</feature>
<gene>
    <name evidence="2" type="ORF">C7378_1556</name>
</gene>
<name>A0A4R1L6V7_9BACT</name>
<dbReference type="Gene3D" id="3.90.550.10">
    <property type="entry name" value="Spore Coat Polysaccharide Biosynthesis Protein SpsA, Chain A"/>
    <property type="match status" value="1"/>
</dbReference>
<keyword evidence="3" id="KW-1185">Reference proteome</keyword>
<protein>
    <submittedName>
        <fullName evidence="2">MobA-like NTP transferase protein</fullName>
    </submittedName>
</protein>
<evidence type="ECO:0000259" key="1">
    <source>
        <dbReference type="Pfam" id="PF00483"/>
    </source>
</evidence>
<dbReference type="AlphaFoldDB" id="A0A4R1L6V7"/>